<dbReference type="GO" id="GO:0005524">
    <property type="term" value="F:ATP binding"/>
    <property type="evidence" value="ECO:0007669"/>
    <property type="project" value="UniProtKB-UniRule"/>
</dbReference>
<dbReference type="Pfam" id="PF13538">
    <property type="entry name" value="UvrD_C_2"/>
    <property type="match status" value="1"/>
</dbReference>
<evidence type="ECO:0000313" key="9">
    <source>
        <dbReference type="Proteomes" id="UP000028782"/>
    </source>
</evidence>
<evidence type="ECO:0000256" key="1">
    <source>
        <dbReference type="ARBA" id="ARBA00022741"/>
    </source>
</evidence>
<evidence type="ECO:0000313" key="8">
    <source>
        <dbReference type="EMBL" id="AIJ49261.1"/>
    </source>
</evidence>
<dbReference type="PANTHER" id="PTHR11070:SF2">
    <property type="entry name" value="ATP-DEPENDENT DNA HELICASE SRS2"/>
    <property type="match status" value="1"/>
</dbReference>
<dbReference type="PROSITE" id="PS51198">
    <property type="entry name" value="UVRD_HELICASE_ATP_BIND"/>
    <property type="match status" value="1"/>
</dbReference>
<sequence length="639" mass="70980">MNLQPRLYPGLDQNQALNSEASSLLIRALAGTGKTTTLAIKAVDLIRTQGARKVLMLAYSEAGIKAIQARLDRLTAVHLEGLHLLTLEQFCARLLEEQGDPVPMLSSALEKNLLIQQAHEALLQEAERHAELDIPELSDYFARPLDISAFLAFEAQAKQRMLELDIDASGLGALAYCRDNALDYGLYRLLRSYERLRSGPTQEPLFYAPGDCTYALACQLAALDFDAGFTLLQGRFEAVLFDELQDLDEAALLVLRHLARGNGRFIGVGDFNQHILPGASSIFGDSAQRILQELPAGTGQATLNTTYRFGPLICQELNRLFGVEFEAHYRNASAWFEHRRGDDEDCARQLLDIHATVARLPRKPQDPPAVLRVILRSPEDSIRLEWLFAHEGVHYACKGMQRFYQRREIALVLAMLWAMPGCSGTARLSQGILNSAAEGLMRYVRHASPPDRDLLANGLFDMSALGEAPPESDTLRIAAELMGRQSAMRRFLAVQIAPDSAAARLLALPAEQCADAGQLCRHPLLQQFFAQAAISREELRQCLASLQALSQICAGLTVDEFLGRLSLMVQSSIAQHQRQEKPSLQLLTVERSKGHEYDYVAVPFVHARHFSSDANDPQRNLLYVAMTRASKRLWVLESS</sequence>
<dbReference type="InterPro" id="IPR027417">
    <property type="entry name" value="P-loop_NTPase"/>
</dbReference>
<evidence type="ECO:0000256" key="6">
    <source>
        <dbReference type="PROSITE-ProRule" id="PRU00560"/>
    </source>
</evidence>
<accession>A0A076PX38</accession>
<dbReference type="RefSeq" id="WP_043375453.1">
    <property type="nucleotide sequence ID" value="NZ_CP006704.1"/>
</dbReference>
<organism evidence="8 9">
    <name type="scientific">Comamonas testosteroni TK102</name>
    <dbReference type="NCBI Taxonomy" id="1392005"/>
    <lineage>
        <taxon>Bacteria</taxon>
        <taxon>Pseudomonadati</taxon>
        <taxon>Pseudomonadota</taxon>
        <taxon>Betaproteobacteria</taxon>
        <taxon>Burkholderiales</taxon>
        <taxon>Comamonadaceae</taxon>
        <taxon>Comamonas</taxon>
    </lineage>
</organism>
<dbReference type="SUPFAM" id="SSF52540">
    <property type="entry name" value="P-loop containing nucleoside triphosphate hydrolases"/>
    <property type="match status" value="1"/>
</dbReference>
<evidence type="ECO:0000256" key="4">
    <source>
        <dbReference type="ARBA" id="ARBA00022840"/>
    </source>
</evidence>
<dbReference type="GO" id="GO:0043138">
    <property type="term" value="F:3'-5' DNA helicase activity"/>
    <property type="evidence" value="ECO:0007669"/>
    <property type="project" value="TreeGrafter"/>
</dbReference>
<name>A0A076PX38_COMTE</name>
<dbReference type="InterPro" id="IPR000212">
    <property type="entry name" value="DNA_helicase_UvrD/REP"/>
</dbReference>
<evidence type="ECO:0000256" key="2">
    <source>
        <dbReference type="ARBA" id="ARBA00022801"/>
    </source>
</evidence>
<proteinExistence type="predicted"/>
<evidence type="ECO:0000256" key="5">
    <source>
        <dbReference type="ARBA" id="ARBA00034923"/>
    </source>
</evidence>
<dbReference type="PANTHER" id="PTHR11070">
    <property type="entry name" value="UVRD / RECB / PCRA DNA HELICASE FAMILY MEMBER"/>
    <property type="match status" value="1"/>
</dbReference>
<keyword evidence="1 6" id="KW-0547">Nucleotide-binding</keyword>
<dbReference type="InterPro" id="IPR014016">
    <property type="entry name" value="UvrD-like_ATP-bd"/>
</dbReference>
<keyword evidence="3 6" id="KW-0347">Helicase</keyword>
<reference evidence="8 9" key="1">
    <citation type="journal article" date="2014" name="Genome Announc.">
        <title>Complete Genome Sequence of Polychlorinated Biphenyl Degrader Comamonas testosteroni TK102 (NBRC 109938).</title>
        <authorList>
            <person name="Fukuda K."/>
            <person name="Hosoyama A."/>
            <person name="Tsuchikane K."/>
            <person name="Ohji S."/>
            <person name="Yamazoe A."/>
            <person name="Fujita N."/>
            <person name="Shintani M."/>
            <person name="Kimbara K."/>
        </authorList>
    </citation>
    <scope>NUCLEOTIDE SEQUENCE [LARGE SCALE GENOMIC DNA]</scope>
    <source>
        <strain evidence="8">TK102</strain>
    </source>
</reference>
<dbReference type="InterPro" id="IPR027785">
    <property type="entry name" value="UvrD-like_helicase_C"/>
</dbReference>
<dbReference type="Gene3D" id="3.40.50.300">
    <property type="entry name" value="P-loop containing nucleotide triphosphate hydrolases"/>
    <property type="match status" value="2"/>
</dbReference>
<keyword evidence="2 6" id="KW-0378">Hydrolase</keyword>
<dbReference type="KEGG" id="ctes:O987_25955"/>
<dbReference type="AlphaFoldDB" id="A0A076PX38"/>
<evidence type="ECO:0000259" key="7">
    <source>
        <dbReference type="PROSITE" id="PS51198"/>
    </source>
</evidence>
<evidence type="ECO:0000256" key="3">
    <source>
        <dbReference type="ARBA" id="ARBA00022806"/>
    </source>
</evidence>
<dbReference type="EMBL" id="CP006704">
    <property type="protein sequence ID" value="AIJ49261.1"/>
    <property type="molecule type" value="Genomic_DNA"/>
</dbReference>
<dbReference type="Proteomes" id="UP000028782">
    <property type="component" value="Chromosome"/>
</dbReference>
<dbReference type="Pfam" id="PF00580">
    <property type="entry name" value="UvrD-helicase"/>
    <property type="match status" value="1"/>
</dbReference>
<dbReference type="HOGENOM" id="CLU_428090_0_0_4"/>
<dbReference type="GO" id="GO:0016787">
    <property type="term" value="F:hydrolase activity"/>
    <property type="evidence" value="ECO:0007669"/>
    <property type="project" value="UniProtKB-UniRule"/>
</dbReference>
<feature type="domain" description="UvrD-like helicase ATP-binding" evidence="7">
    <location>
        <begin position="7"/>
        <end position="310"/>
    </location>
</feature>
<dbReference type="GO" id="GO:0000725">
    <property type="term" value="P:recombinational repair"/>
    <property type="evidence" value="ECO:0007669"/>
    <property type="project" value="TreeGrafter"/>
</dbReference>
<keyword evidence="4 6" id="KW-0067">ATP-binding</keyword>
<dbReference type="Gene3D" id="1.10.486.10">
    <property type="entry name" value="PCRA, domain 4"/>
    <property type="match status" value="1"/>
</dbReference>
<dbReference type="GO" id="GO:0003677">
    <property type="term" value="F:DNA binding"/>
    <property type="evidence" value="ECO:0007669"/>
    <property type="project" value="InterPro"/>
</dbReference>
<protein>
    <recommendedName>
        <fullName evidence="5">DNA 3'-5' helicase II</fullName>
    </recommendedName>
</protein>
<gene>
    <name evidence="8" type="ORF">O987_25955</name>
</gene>
<feature type="binding site" evidence="6">
    <location>
        <begin position="28"/>
        <end position="35"/>
    </location>
    <ligand>
        <name>ATP</name>
        <dbReference type="ChEBI" id="CHEBI:30616"/>
    </ligand>
</feature>